<evidence type="ECO:0000256" key="1">
    <source>
        <dbReference type="SAM" id="Phobius"/>
    </source>
</evidence>
<feature type="transmembrane region" description="Helical" evidence="1">
    <location>
        <begin position="57"/>
        <end position="77"/>
    </location>
</feature>
<evidence type="ECO:0000313" key="2">
    <source>
        <dbReference type="EMBL" id="AKQ02856.1"/>
    </source>
</evidence>
<dbReference type="AlphaFoldDB" id="A0A0H4T547"/>
<organism evidence="2">
    <name type="scientific">uncultured euryarchaeote Rifle_16ft_4_minimus_37789</name>
    <dbReference type="NCBI Taxonomy" id="1665195"/>
    <lineage>
        <taxon>Archaea</taxon>
        <taxon>Methanobacteriati</taxon>
        <taxon>Methanobacteriota</taxon>
        <taxon>environmental samples</taxon>
    </lineage>
</organism>
<keyword evidence="1" id="KW-1133">Transmembrane helix</keyword>
<evidence type="ECO:0008006" key="3">
    <source>
        <dbReference type="Google" id="ProtNLM"/>
    </source>
</evidence>
<sequence>MPLTPFHAAIPWIPYVKWPRAFSFWGLTLGAMVSDLEVAPIWALSGDIFQSRGLMHSVLGVLSVNAVITMIATLYIVPPVMRWFDRRGRDFRIFRFAGQDLHADPKDLTTVYASAVLGGLTHILIDIPTHSYNPVFWPAQVGPLNVVPFADQLWWDVVAGVPPLLLFAWMMYALWRR</sequence>
<keyword evidence="1" id="KW-0472">Membrane</keyword>
<dbReference type="Pfam" id="PF13803">
    <property type="entry name" value="DUF4184"/>
    <property type="match status" value="1"/>
</dbReference>
<dbReference type="InterPro" id="IPR025238">
    <property type="entry name" value="DUF4184"/>
</dbReference>
<feature type="transmembrane region" description="Helical" evidence="1">
    <location>
        <begin position="153"/>
        <end position="175"/>
    </location>
</feature>
<accession>A0A0H4T547</accession>
<proteinExistence type="predicted"/>
<reference evidence="2" key="1">
    <citation type="journal article" date="2015" name="ISME J.">
        <title>Aquifer environment selects for microbial species cohorts in sediment and groundwater.</title>
        <authorList>
            <person name="Hug L.A."/>
            <person name="Thomas B.C."/>
            <person name="Brown C.T."/>
            <person name="Frischkorn K.R."/>
            <person name="Williams K.H."/>
            <person name="Tringe S.G."/>
            <person name="Banfield J.F."/>
        </authorList>
    </citation>
    <scope>NUCLEOTIDE SEQUENCE</scope>
</reference>
<name>A0A0H4T547_9EURY</name>
<feature type="transmembrane region" description="Helical" evidence="1">
    <location>
        <begin position="22"/>
        <end position="45"/>
    </location>
</feature>
<keyword evidence="1" id="KW-0812">Transmembrane</keyword>
<dbReference type="EMBL" id="KT007004">
    <property type="protein sequence ID" value="AKQ02856.1"/>
    <property type="molecule type" value="Genomic_DNA"/>
</dbReference>
<protein>
    <recommendedName>
        <fullName evidence="3">Membrane-bound metal-dependent hydrolase</fullName>
    </recommendedName>
</protein>